<protein>
    <recommendedName>
        <fullName evidence="6">RNA polymerase sigma factor</fullName>
    </recommendedName>
</protein>
<evidence type="ECO:0000256" key="5">
    <source>
        <dbReference type="ARBA" id="ARBA00023163"/>
    </source>
</evidence>
<dbReference type="InterPro" id="IPR013325">
    <property type="entry name" value="RNA_pol_sigma_r2"/>
</dbReference>
<evidence type="ECO:0000313" key="10">
    <source>
        <dbReference type="Proteomes" id="UP000075583"/>
    </source>
</evidence>
<evidence type="ECO:0000256" key="1">
    <source>
        <dbReference type="ARBA" id="ARBA00010641"/>
    </source>
</evidence>
<dbReference type="SUPFAM" id="SSF88659">
    <property type="entry name" value="Sigma3 and sigma4 domains of RNA polymerase sigma factors"/>
    <property type="match status" value="1"/>
</dbReference>
<keyword evidence="4 6" id="KW-0238">DNA-binding</keyword>
<dbReference type="PROSITE" id="PS01063">
    <property type="entry name" value="SIGMA70_ECF"/>
    <property type="match status" value="1"/>
</dbReference>
<dbReference type="PANTHER" id="PTHR43133:SF8">
    <property type="entry name" value="RNA POLYMERASE SIGMA FACTOR HI_1459-RELATED"/>
    <property type="match status" value="1"/>
</dbReference>
<dbReference type="Pfam" id="PF04542">
    <property type="entry name" value="Sigma70_r2"/>
    <property type="match status" value="1"/>
</dbReference>
<reference evidence="9" key="1">
    <citation type="submission" date="2016-01" db="EMBL/GenBank/DDBJ databases">
        <title>Genome sequencing of Roseivirga ehrenbergii KMM 6017.</title>
        <authorList>
            <person name="Selvaratnam C."/>
            <person name="Thevarajoo S."/>
            <person name="Goh K.M."/>
            <person name="Ee R."/>
            <person name="Chan K.-G."/>
            <person name="Chong C.S."/>
        </authorList>
    </citation>
    <scope>NUCLEOTIDE SEQUENCE [LARGE SCALE GENOMIC DNA]</scope>
    <source>
        <strain evidence="9">KMM 6017</strain>
    </source>
</reference>
<dbReference type="SUPFAM" id="SSF88946">
    <property type="entry name" value="Sigma2 domain of RNA polymerase sigma factors"/>
    <property type="match status" value="1"/>
</dbReference>
<proteinExistence type="inferred from homology"/>
<dbReference type="GO" id="GO:0003677">
    <property type="term" value="F:DNA binding"/>
    <property type="evidence" value="ECO:0007669"/>
    <property type="project" value="UniProtKB-KW"/>
</dbReference>
<dbReference type="InterPro" id="IPR007627">
    <property type="entry name" value="RNA_pol_sigma70_r2"/>
</dbReference>
<dbReference type="InterPro" id="IPR013249">
    <property type="entry name" value="RNA_pol_sigma70_r4_t2"/>
</dbReference>
<dbReference type="InterPro" id="IPR039425">
    <property type="entry name" value="RNA_pol_sigma-70-like"/>
</dbReference>
<dbReference type="OrthoDB" id="9785675at2"/>
<feature type="domain" description="RNA polymerase sigma factor 70 region 4 type 2" evidence="8">
    <location>
        <begin position="129"/>
        <end position="180"/>
    </location>
</feature>
<sequence>MKPQNERYAMELIIAKVKKGDVAAFNVLVDEHKAMAFTLALRLLKSREDAEEVTQDSFLKAYKNIGQFKEEAKFSTWLYTIVYNTALTSLRKKKLKTTEIDDLSSENLLQLSEPDSEWRRLQKEERSGYIQLALTQLSNDDQIAITLFYLNENSLQEICEITNWELSNVKVRLHRARKRLLSALEHLLDKEVRELL</sequence>
<dbReference type="EMBL" id="LQZQ01000023">
    <property type="protein sequence ID" value="KYG76321.1"/>
    <property type="molecule type" value="Genomic_DNA"/>
</dbReference>
<dbReference type="RefSeq" id="WP_062591393.1">
    <property type="nucleotide sequence ID" value="NZ_LQZQ01000023.1"/>
</dbReference>
<keyword evidence="3 6" id="KW-0731">Sigma factor</keyword>
<dbReference type="InterPro" id="IPR014284">
    <property type="entry name" value="RNA_pol_sigma-70_dom"/>
</dbReference>
<dbReference type="InterPro" id="IPR036388">
    <property type="entry name" value="WH-like_DNA-bd_sf"/>
</dbReference>
<dbReference type="NCBIfam" id="TIGR02937">
    <property type="entry name" value="sigma70-ECF"/>
    <property type="match status" value="1"/>
</dbReference>
<gene>
    <name evidence="9" type="ORF">MB14_03485</name>
</gene>
<accession>A0A150XC93</accession>
<dbReference type="GO" id="GO:0016987">
    <property type="term" value="F:sigma factor activity"/>
    <property type="evidence" value="ECO:0007669"/>
    <property type="project" value="UniProtKB-KW"/>
</dbReference>
<keyword evidence="2 6" id="KW-0805">Transcription regulation</keyword>
<evidence type="ECO:0000259" key="8">
    <source>
        <dbReference type="Pfam" id="PF08281"/>
    </source>
</evidence>
<dbReference type="STRING" id="279360.MB14_03485"/>
<dbReference type="PANTHER" id="PTHR43133">
    <property type="entry name" value="RNA POLYMERASE ECF-TYPE SIGMA FACTO"/>
    <property type="match status" value="1"/>
</dbReference>
<dbReference type="Gene3D" id="1.10.1740.10">
    <property type="match status" value="1"/>
</dbReference>
<organism evidence="9 10">
    <name type="scientific">Roseivirga ehrenbergii (strain DSM 102268 / JCM 13514 / KCTC 12282 / NCIMB 14502 / KMM 6017)</name>
    <dbReference type="NCBI Taxonomy" id="279360"/>
    <lineage>
        <taxon>Bacteria</taxon>
        <taxon>Pseudomonadati</taxon>
        <taxon>Bacteroidota</taxon>
        <taxon>Cytophagia</taxon>
        <taxon>Cytophagales</taxon>
        <taxon>Roseivirgaceae</taxon>
        <taxon>Roseivirga</taxon>
    </lineage>
</organism>
<evidence type="ECO:0000256" key="2">
    <source>
        <dbReference type="ARBA" id="ARBA00023015"/>
    </source>
</evidence>
<evidence type="ECO:0000256" key="3">
    <source>
        <dbReference type="ARBA" id="ARBA00023082"/>
    </source>
</evidence>
<feature type="domain" description="RNA polymerase sigma-70 region 2" evidence="7">
    <location>
        <begin position="28"/>
        <end position="94"/>
    </location>
</feature>
<dbReference type="GO" id="GO:0006352">
    <property type="term" value="P:DNA-templated transcription initiation"/>
    <property type="evidence" value="ECO:0007669"/>
    <property type="project" value="InterPro"/>
</dbReference>
<evidence type="ECO:0000256" key="6">
    <source>
        <dbReference type="RuleBase" id="RU000716"/>
    </source>
</evidence>
<dbReference type="Pfam" id="PF08281">
    <property type="entry name" value="Sigma70_r4_2"/>
    <property type="match status" value="1"/>
</dbReference>
<comment type="caution">
    <text evidence="9">The sequence shown here is derived from an EMBL/GenBank/DDBJ whole genome shotgun (WGS) entry which is preliminary data.</text>
</comment>
<evidence type="ECO:0000313" key="9">
    <source>
        <dbReference type="EMBL" id="KYG76321.1"/>
    </source>
</evidence>
<dbReference type="AlphaFoldDB" id="A0A150XC93"/>
<evidence type="ECO:0000256" key="4">
    <source>
        <dbReference type="ARBA" id="ARBA00023125"/>
    </source>
</evidence>
<dbReference type="Gene3D" id="1.10.10.10">
    <property type="entry name" value="Winged helix-like DNA-binding domain superfamily/Winged helix DNA-binding domain"/>
    <property type="match status" value="1"/>
</dbReference>
<evidence type="ECO:0000259" key="7">
    <source>
        <dbReference type="Pfam" id="PF04542"/>
    </source>
</evidence>
<keyword evidence="5 6" id="KW-0804">Transcription</keyword>
<dbReference type="InterPro" id="IPR000838">
    <property type="entry name" value="RNA_pol_sigma70_ECF_CS"/>
</dbReference>
<name>A0A150XC93_ROSEK</name>
<comment type="similarity">
    <text evidence="1 6">Belongs to the sigma-70 factor family. ECF subfamily.</text>
</comment>
<dbReference type="Proteomes" id="UP000075583">
    <property type="component" value="Unassembled WGS sequence"/>
</dbReference>
<dbReference type="InterPro" id="IPR013324">
    <property type="entry name" value="RNA_pol_sigma_r3/r4-like"/>
</dbReference>
<keyword evidence="10" id="KW-1185">Reference proteome</keyword>